<feature type="region of interest" description="Disordered" evidence="1">
    <location>
        <begin position="142"/>
        <end position="176"/>
    </location>
</feature>
<evidence type="ECO:0000256" key="1">
    <source>
        <dbReference type="SAM" id="MobiDB-lite"/>
    </source>
</evidence>
<dbReference type="AlphaFoldDB" id="F5YIY5"/>
<keyword evidence="2" id="KW-0472">Membrane</keyword>
<sequence length="176" mass="19270">MKFCKAVALLVLLTILSGTAFAQSSSTTTDTDKPEFPLWARDLRRAEIIAFGAFPFMVFFSSFSVDSFRAANHDWDTRYAPWPIKSAGAVEMTTNEYAITFSAAITGAVLIALADHLIIRHKRAKAERELLALPKGDIIILRKPWPPEETDPEDEESPDPEAESEASAEGATGAVP</sequence>
<dbReference type="Proteomes" id="UP000009223">
    <property type="component" value="Chromosome"/>
</dbReference>
<dbReference type="STRING" id="545694.TREPR_3487"/>
<organism evidence="4 5">
    <name type="scientific">Treponema primitia (strain ATCC BAA-887 / DSM 12427 / ZAS-2)</name>
    <dbReference type="NCBI Taxonomy" id="545694"/>
    <lineage>
        <taxon>Bacteria</taxon>
        <taxon>Pseudomonadati</taxon>
        <taxon>Spirochaetota</taxon>
        <taxon>Spirochaetia</taxon>
        <taxon>Spirochaetales</taxon>
        <taxon>Treponemataceae</taxon>
        <taxon>Treponema</taxon>
    </lineage>
</organism>
<accession>F5YIY5</accession>
<name>F5YIY5_TREPZ</name>
<feature type="chain" id="PRO_5003329754" description="Lipoprotein" evidence="3">
    <location>
        <begin position="23"/>
        <end position="176"/>
    </location>
</feature>
<evidence type="ECO:0000313" key="4">
    <source>
        <dbReference type="EMBL" id="AEF85648.1"/>
    </source>
</evidence>
<keyword evidence="3" id="KW-0732">Signal</keyword>
<evidence type="ECO:0000256" key="2">
    <source>
        <dbReference type="SAM" id="Phobius"/>
    </source>
</evidence>
<dbReference type="KEGG" id="tpi:TREPR_3487"/>
<keyword evidence="5" id="KW-1185">Reference proteome</keyword>
<feature type="transmembrane region" description="Helical" evidence="2">
    <location>
        <begin position="97"/>
        <end position="119"/>
    </location>
</feature>
<feature type="signal peptide" evidence="3">
    <location>
        <begin position="1"/>
        <end position="22"/>
    </location>
</feature>
<feature type="compositionally biased region" description="Low complexity" evidence="1">
    <location>
        <begin position="167"/>
        <end position="176"/>
    </location>
</feature>
<reference evidence="4 5" key="2">
    <citation type="journal article" date="2011" name="ISME J.">
        <title>RNA-seq reveals cooperative metabolic interactions between two termite-gut spirochete species in co-culture.</title>
        <authorList>
            <person name="Rosenthal A.Z."/>
            <person name="Matson E.G."/>
            <person name="Eldar A."/>
            <person name="Leadbetter J.R."/>
        </authorList>
    </citation>
    <scope>NUCLEOTIDE SEQUENCE [LARGE SCALE GENOMIC DNA]</scope>
    <source>
        <strain evidence="5">ATCC BAA-887 / DSM 12427 / ZAS-2</strain>
    </source>
</reference>
<proteinExistence type="predicted"/>
<protein>
    <recommendedName>
        <fullName evidence="6">Lipoprotein</fullName>
    </recommendedName>
</protein>
<evidence type="ECO:0000256" key="3">
    <source>
        <dbReference type="SAM" id="SignalP"/>
    </source>
</evidence>
<evidence type="ECO:0008006" key="6">
    <source>
        <dbReference type="Google" id="ProtNLM"/>
    </source>
</evidence>
<keyword evidence="2" id="KW-0812">Transmembrane</keyword>
<feature type="compositionally biased region" description="Acidic residues" evidence="1">
    <location>
        <begin position="148"/>
        <end position="166"/>
    </location>
</feature>
<reference evidence="5" key="1">
    <citation type="submission" date="2009-12" db="EMBL/GenBank/DDBJ databases">
        <title>Complete sequence of Treponema primitia strain ZAS-2.</title>
        <authorList>
            <person name="Tetu S.G."/>
            <person name="Matson E."/>
            <person name="Ren Q."/>
            <person name="Seshadri R."/>
            <person name="Elbourne L."/>
            <person name="Hassan K.A."/>
            <person name="Durkin A."/>
            <person name="Radune D."/>
            <person name="Mohamoud Y."/>
            <person name="Shay R."/>
            <person name="Jin S."/>
            <person name="Zhang X."/>
            <person name="Lucey K."/>
            <person name="Ballor N.R."/>
            <person name="Ottesen E."/>
            <person name="Rosenthal R."/>
            <person name="Allen A."/>
            <person name="Leadbetter J.R."/>
            <person name="Paulsen I.T."/>
        </authorList>
    </citation>
    <scope>NUCLEOTIDE SEQUENCE [LARGE SCALE GENOMIC DNA]</scope>
    <source>
        <strain evidence="5">ATCC BAA-887 / DSM 12427 / ZAS-2</strain>
    </source>
</reference>
<dbReference type="HOGENOM" id="CLU_104656_0_0_12"/>
<dbReference type="EMBL" id="CP001843">
    <property type="protein sequence ID" value="AEF85648.1"/>
    <property type="molecule type" value="Genomic_DNA"/>
</dbReference>
<evidence type="ECO:0000313" key="5">
    <source>
        <dbReference type="Proteomes" id="UP000009223"/>
    </source>
</evidence>
<keyword evidence="2" id="KW-1133">Transmembrane helix</keyword>
<dbReference type="eggNOG" id="ENOG5034CB1">
    <property type="taxonomic scope" value="Bacteria"/>
</dbReference>
<dbReference type="RefSeq" id="WP_015706806.1">
    <property type="nucleotide sequence ID" value="NC_015578.1"/>
</dbReference>
<gene>
    <name evidence="4" type="ordered locus">TREPR_3487</name>
</gene>